<dbReference type="InterPro" id="IPR029017">
    <property type="entry name" value="Enolase-like_N"/>
</dbReference>
<sequence length="412" mass="44597">MKITGYSTTLYEFPVSRRTGDANSPSGRIRGSASLLELYTDEGLTGIAFGGGGAAPQIRSMVEGILMGEDPRQVTGLWKRMVDRAFKGGHDGIVNDAISVLDVAMWDLKSKFNDEPLWKTLGGSNPKVQAYASGLDYPLSDQEIEDWYGTMATDYGFKGGKLKVGLDQDADLRRIARMKKGLEHATDLPNLYIDANEFWNPKQAIRKIREMEEQFDIAWVEEPARRWDFLGLRRISDAIKAPVCAGENLDTLGDFLPYFHNRSADVVQVSHGMSGITCALQLADAAYGFELPITLGGSPGNLNAQLAPCMPNFLTLESQGPVPDDGVMTSDIKIVDGWAVCGNQPGTGVSYDPEALAKQKVESVTASSGSSPFGRRPGAGLWDNPPTKEEVAAAATGVNGTFYVPPHGSRNQ</sequence>
<name>A0A381SZR5_9ZZZZ</name>
<dbReference type="SUPFAM" id="SSF54826">
    <property type="entry name" value="Enolase N-terminal domain-like"/>
    <property type="match status" value="1"/>
</dbReference>
<dbReference type="EMBL" id="UINC01003815">
    <property type="protein sequence ID" value="SVA09475.1"/>
    <property type="molecule type" value="Genomic_DNA"/>
</dbReference>
<keyword evidence="2" id="KW-0479">Metal-binding</keyword>
<dbReference type="InterPro" id="IPR046945">
    <property type="entry name" value="RHMD-like"/>
</dbReference>
<evidence type="ECO:0000256" key="3">
    <source>
        <dbReference type="ARBA" id="ARBA00022842"/>
    </source>
</evidence>
<dbReference type="SUPFAM" id="SSF51604">
    <property type="entry name" value="Enolase C-terminal domain-like"/>
    <property type="match status" value="1"/>
</dbReference>
<dbReference type="InterPro" id="IPR036849">
    <property type="entry name" value="Enolase-like_C_sf"/>
</dbReference>
<dbReference type="SMART" id="SM00922">
    <property type="entry name" value="MR_MLE"/>
    <property type="match status" value="1"/>
</dbReference>
<accession>A0A381SZR5</accession>
<evidence type="ECO:0000256" key="1">
    <source>
        <dbReference type="ARBA" id="ARBA00001946"/>
    </source>
</evidence>
<proteinExistence type="predicted"/>
<evidence type="ECO:0000256" key="2">
    <source>
        <dbReference type="ARBA" id="ARBA00022723"/>
    </source>
</evidence>
<dbReference type="SFLD" id="SFLDS00001">
    <property type="entry name" value="Enolase"/>
    <property type="match status" value="1"/>
</dbReference>
<dbReference type="InterPro" id="IPR013342">
    <property type="entry name" value="Mandelate_racemase_C"/>
</dbReference>
<dbReference type="GO" id="GO:0016836">
    <property type="term" value="F:hydro-lyase activity"/>
    <property type="evidence" value="ECO:0007669"/>
    <property type="project" value="TreeGrafter"/>
</dbReference>
<protein>
    <recommendedName>
        <fullName evidence="5">Mandelate racemase/muconate lactonizing enzyme C-terminal domain-containing protein</fullName>
    </recommendedName>
</protein>
<dbReference type="AlphaFoldDB" id="A0A381SZR5"/>
<dbReference type="CDD" id="cd03316">
    <property type="entry name" value="MR_like"/>
    <property type="match status" value="1"/>
</dbReference>
<evidence type="ECO:0000313" key="6">
    <source>
        <dbReference type="EMBL" id="SVA09475.1"/>
    </source>
</evidence>
<dbReference type="PANTHER" id="PTHR13794">
    <property type="entry name" value="ENOLASE SUPERFAMILY, MANDELATE RACEMASE"/>
    <property type="match status" value="1"/>
</dbReference>
<comment type="cofactor">
    <cofactor evidence="1">
        <name>Mg(2+)</name>
        <dbReference type="ChEBI" id="CHEBI:18420"/>
    </cofactor>
</comment>
<dbReference type="Gene3D" id="3.20.20.120">
    <property type="entry name" value="Enolase-like C-terminal domain"/>
    <property type="match status" value="1"/>
</dbReference>
<feature type="region of interest" description="Disordered" evidence="4">
    <location>
        <begin position="362"/>
        <end position="386"/>
    </location>
</feature>
<feature type="compositionally biased region" description="Low complexity" evidence="4">
    <location>
        <begin position="366"/>
        <end position="380"/>
    </location>
</feature>
<dbReference type="InterPro" id="IPR013341">
    <property type="entry name" value="Mandelate_racemase_N_dom"/>
</dbReference>
<dbReference type="GO" id="GO:0016052">
    <property type="term" value="P:carbohydrate catabolic process"/>
    <property type="evidence" value="ECO:0007669"/>
    <property type="project" value="TreeGrafter"/>
</dbReference>
<dbReference type="GO" id="GO:0000287">
    <property type="term" value="F:magnesium ion binding"/>
    <property type="evidence" value="ECO:0007669"/>
    <property type="project" value="TreeGrafter"/>
</dbReference>
<gene>
    <name evidence="6" type="ORF">METZ01_LOCUS62329</name>
</gene>
<evidence type="ECO:0000259" key="5">
    <source>
        <dbReference type="SMART" id="SM00922"/>
    </source>
</evidence>
<keyword evidence="3" id="KW-0460">Magnesium</keyword>
<dbReference type="Pfam" id="PF02746">
    <property type="entry name" value="MR_MLE_N"/>
    <property type="match status" value="1"/>
</dbReference>
<dbReference type="Gene3D" id="3.30.390.10">
    <property type="entry name" value="Enolase-like, N-terminal domain"/>
    <property type="match status" value="1"/>
</dbReference>
<dbReference type="PANTHER" id="PTHR13794:SF58">
    <property type="entry name" value="MITOCHONDRIAL ENOLASE SUPERFAMILY MEMBER 1"/>
    <property type="match status" value="1"/>
</dbReference>
<evidence type="ECO:0000256" key="4">
    <source>
        <dbReference type="SAM" id="MobiDB-lite"/>
    </source>
</evidence>
<dbReference type="Pfam" id="PF13378">
    <property type="entry name" value="MR_MLE_C"/>
    <property type="match status" value="1"/>
</dbReference>
<feature type="domain" description="Mandelate racemase/muconate lactonizing enzyme C-terminal" evidence="5">
    <location>
        <begin position="141"/>
        <end position="242"/>
    </location>
</feature>
<reference evidence="6" key="1">
    <citation type="submission" date="2018-05" db="EMBL/GenBank/DDBJ databases">
        <authorList>
            <person name="Lanie J.A."/>
            <person name="Ng W.-L."/>
            <person name="Kazmierczak K.M."/>
            <person name="Andrzejewski T.M."/>
            <person name="Davidsen T.M."/>
            <person name="Wayne K.J."/>
            <person name="Tettelin H."/>
            <person name="Glass J.I."/>
            <person name="Rusch D."/>
            <person name="Podicherti R."/>
            <person name="Tsui H.-C.T."/>
            <person name="Winkler M.E."/>
        </authorList>
    </citation>
    <scope>NUCLEOTIDE SEQUENCE</scope>
</reference>
<dbReference type="InterPro" id="IPR029065">
    <property type="entry name" value="Enolase_C-like"/>
</dbReference>
<organism evidence="6">
    <name type="scientific">marine metagenome</name>
    <dbReference type="NCBI Taxonomy" id="408172"/>
    <lineage>
        <taxon>unclassified sequences</taxon>
        <taxon>metagenomes</taxon>
        <taxon>ecological metagenomes</taxon>
    </lineage>
</organism>